<dbReference type="Gene3D" id="3.40.50.1000">
    <property type="entry name" value="HAD superfamily/HAD-like"/>
    <property type="match status" value="1"/>
</dbReference>
<gene>
    <name evidence="2" type="primary">pgmB</name>
    <name evidence="2" type="ORF">GCM10023091_22330</name>
</gene>
<keyword evidence="3" id="KW-1185">Reference proteome</keyword>
<dbReference type="InterPro" id="IPR051806">
    <property type="entry name" value="HAD-like_SPP"/>
</dbReference>
<dbReference type="RefSeq" id="WP_345028897.1">
    <property type="nucleotide sequence ID" value="NZ_BAABEY010000022.1"/>
</dbReference>
<evidence type="ECO:0000313" key="3">
    <source>
        <dbReference type="Proteomes" id="UP001501508"/>
    </source>
</evidence>
<reference evidence="3" key="1">
    <citation type="journal article" date="2019" name="Int. J. Syst. Evol. Microbiol.">
        <title>The Global Catalogue of Microorganisms (GCM) 10K type strain sequencing project: providing services to taxonomists for standard genome sequencing and annotation.</title>
        <authorList>
            <consortium name="The Broad Institute Genomics Platform"/>
            <consortium name="The Broad Institute Genome Sequencing Center for Infectious Disease"/>
            <person name="Wu L."/>
            <person name="Ma J."/>
        </authorList>
    </citation>
    <scope>NUCLEOTIDE SEQUENCE [LARGE SCALE GENOMIC DNA]</scope>
    <source>
        <strain evidence="3">JCM 31920</strain>
    </source>
</reference>
<dbReference type="EMBL" id="BAABEY010000022">
    <property type="protein sequence ID" value="GAA4439720.1"/>
    <property type="molecule type" value="Genomic_DNA"/>
</dbReference>
<name>A0ABP8LXM0_9BACT</name>
<dbReference type="SFLD" id="SFLDG01129">
    <property type="entry name" value="C1.5:_HAD__Beta-PGM__Phosphata"/>
    <property type="match status" value="1"/>
</dbReference>
<dbReference type="Pfam" id="PF00702">
    <property type="entry name" value="Hydrolase"/>
    <property type="match status" value="1"/>
</dbReference>
<dbReference type="NCBIfam" id="TIGR01990">
    <property type="entry name" value="bPGM"/>
    <property type="match status" value="1"/>
</dbReference>
<accession>A0ABP8LXM0</accession>
<proteinExistence type="inferred from homology"/>
<evidence type="ECO:0000256" key="1">
    <source>
        <dbReference type="ARBA" id="ARBA00006171"/>
    </source>
</evidence>
<dbReference type="SFLD" id="SFLDG01135">
    <property type="entry name" value="C1.5.6:_HAD__Beta-PGM__Phospha"/>
    <property type="match status" value="1"/>
</dbReference>
<dbReference type="InterPro" id="IPR023198">
    <property type="entry name" value="PGP-like_dom2"/>
</dbReference>
<dbReference type="Proteomes" id="UP001501508">
    <property type="component" value="Unassembled WGS sequence"/>
</dbReference>
<dbReference type="NCBIfam" id="TIGR01509">
    <property type="entry name" value="HAD-SF-IA-v3"/>
    <property type="match status" value="1"/>
</dbReference>
<dbReference type="PANTHER" id="PTHR43481:SF4">
    <property type="entry name" value="GLYCEROL-1-PHOSPHATE PHOSPHOHYDROLASE 1-RELATED"/>
    <property type="match status" value="1"/>
</dbReference>
<dbReference type="PANTHER" id="PTHR43481">
    <property type="entry name" value="FRUCTOSE-1-PHOSPHATE PHOSPHATASE"/>
    <property type="match status" value="1"/>
</dbReference>
<dbReference type="InterPro" id="IPR006439">
    <property type="entry name" value="HAD-SF_hydro_IA"/>
</dbReference>
<dbReference type="CDD" id="cd02598">
    <property type="entry name" value="HAD_BPGM"/>
    <property type="match status" value="1"/>
</dbReference>
<comment type="caution">
    <text evidence="2">The sequence shown here is derived from an EMBL/GenBank/DDBJ whole genome shotgun (WGS) entry which is preliminary data.</text>
</comment>
<dbReference type="InterPro" id="IPR010972">
    <property type="entry name" value="Beta-PGM"/>
</dbReference>
<sequence length="218" mass="23846">MHAFLFDLDGVLVDTARFHFLAWQRLAHQLGFEFTETQNEALKGISRMDSLEIVLKTGGIQATNEEKLRYAEEKNAYYLRLCSEMTPADVLPGVLNFIRQARERGILIGLGSASKNAGTILDHVGLRPYFDTIVDGNRVRKSKPDPEVFQIGAADLGVLPGSAVVFEDAVAGVEAAKRAGMKVVGIGDPAILKEADRVFPNFEGLSLTQLEELAAETK</sequence>
<dbReference type="SUPFAM" id="SSF56784">
    <property type="entry name" value="HAD-like"/>
    <property type="match status" value="1"/>
</dbReference>
<dbReference type="InterPro" id="IPR023214">
    <property type="entry name" value="HAD_sf"/>
</dbReference>
<comment type="similarity">
    <text evidence="1">Belongs to the HAD-like hydrolase superfamily. CbbY/CbbZ/Gph/YieH family.</text>
</comment>
<dbReference type="Gene3D" id="1.10.150.240">
    <property type="entry name" value="Putative phosphatase, domain 2"/>
    <property type="match status" value="1"/>
</dbReference>
<dbReference type="NCBIfam" id="TIGR02009">
    <property type="entry name" value="PGMB-YQAB-SF"/>
    <property type="match status" value="1"/>
</dbReference>
<dbReference type="InterPro" id="IPR036412">
    <property type="entry name" value="HAD-like_sf"/>
</dbReference>
<evidence type="ECO:0000313" key="2">
    <source>
        <dbReference type="EMBL" id="GAA4439720.1"/>
    </source>
</evidence>
<protein>
    <submittedName>
        <fullName evidence="2">Beta-phosphoglucomutase</fullName>
    </submittedName>
</protein>
<dbReference type="SFLD" id="SFLDS00003">
    <property type="entry name" value="Haloacid_Dehalogenase"/>
    <property type="match status" value="1"/>
</dbReference>
<organism evidence="2 3">
    <name type="scientific">Ravibacter arvi</name>
    <dbReference type="NCBI Taxonomy" id="2051041"/>
    <lineage>
        <taxon>Bacteria</taxon>
        <taxon>Pseudomonadati</taxon>
        <taxon>Bacteroidota</taxon>
        <taxon>Cytophagia</taxon>
        <taxon>Cytophagales</taxon>
        <taxon>Spirosomataceae</taxon>
        <taxon>Ravibacter</taxon>
    </lineage>
</organism>
<dbReference type="InterPro" id="IPR010976">
    <property type="entry name" value="B-phosphoglucomutase_hydrolase"/>
</dbReference>